<dbReference type="Gene3D" id="3.30.420.380">
    <property type="match status" value="1"/>
</dbReference>
<accession>A0A1F6GQ80</accession>
<feature type="transmembrane region" description="Helical" evidence="1">
    <location>
        <begin position="290"/>
        <end position="308"/>
    </location>
</feature>
<proteinExistence type="predicted"/>
<protein>
    <recommendedName>
        <fullName evidence="4">GspL periplasmic domain-containing protein</fullName>
    </recommendedName>
</protein>
<evidence type="ECO:0000313" key="3">
    <source>
        <dbReference type="Proteomes" id="UP000177583"/>
    </source>
</evidence>
<dbReference type="SUPFAM" id="SSF53067">
    <property type="entry name" value="Actin-like ATPase domain"/>
    <property type="match status" value="1"/>
</dbReference>
<keyword evidence="1" id="KW-1133">Transmembrane helix</keyword>
<dbReference type="EMBL" id="MFNF01000048">
    <property type="protein sequence ID" value="OGH00262.1"/>
    <property type="molecule type" value="Genomic_DNA"/>
</dbReference>
<sequence>MSGLFLTCCELAYLGLEPRLSQRRQGGLVEDLKDFLPKVKAALPEGGARVDLVLDQSFYHFQSLSLPLVSDRKIPQLLSFELENHFLSPLESLNLSYSSKPDKGLGQTQVAVYALSHEFYQGLLELLETEGFEVHRVLSLENLLAQSTQPQGPGPVARLWLEEGVARLLFLDQRLPLSFLQVPRPPGAGLDCFSGWAKQIQAVLMAAQLQWPQLEVVLESSAAAFFTQGVEGQLLAKTPFEPKPFASAARPELLAPSLLKQKGVVTLESPKAVFWSELAKNKGKLKRTGLLAAVFLGLWVAWISLGLVQGRALVKDLERQYQGALNQYAPGLTPANGLTALTQKVAQLRGQGSQKGAGEPYGYSKGLAGIAAIGAKAQTLSLSRISVKGRDWTLAGKTQSTQDFELTKEELRLLFPPQNYGMTVSQKAQGEGEVTFSVSLVGKGGR</sequence>
<name>A0A1F6GQ80_9PROT</name>
<reference evidence="2 3" key="1">
    <citation type="journal article" date="2016" name="Nat. Commun.">
        <title>Thousands of microbial genomes shed light on interconnected biogeochemical processes in an aquifer system.</title>
        <authorList>
            <person name="Anantharaman K."/>
            <person name="Brown C.T."/>
            <person name="Hug L.A."/>
            <person name="Sharon I."/>
            <person name="Castelle C.J."/>
            <person name="Probst A.J."/>
            <person name="Thomas B.C."/>
            <person name="Singh A."/>
            <person name="Wilkins M.J."/>
            <person name="Karaoz U."/>
            <person name="Brodie E.L."/>
            <person name="Williams K.H."/>
            <person name="Hubbard S.S."/>
            <person name="Banfield J.F."/>
        </authorList>
    </citation>
    <scope>NUCLEOTIDE SEQUENCE [LARGE SCALE GENOMIC DNA]</scope>
</reference>
<organism evidence="2 3">
    <name type="scientific">Candidatus Lambdaproteobacteria bacterium RIFOXYD2_FULL_56_26</name>
    <dbReference type="NCBI Taxonomy" id="1817773"/>
    <lineage>
        <taxon>Bacteria</taxon>
        <taxon>Pseudomonadati</taxon>
        <taxon>Pseudomonadota</taxon>
        <taxon>Candidatus Lambdaproteobacteria</taxon>
    </lineage>
</organism>
<evidence type="ECO:0000313" key="2">
    <source>
        <dbReference type="EMBL" id="OGH00262.1"/>
    </source>
</evidence>
<keyword evidence="1" id="KW-0812">Transmembrane</keyword>
<dbReference type="InterPro" id="IPR043129">
    <property type="entry name" value="ATPase_NBD"/>
</dbReference>
<dbReference type="Proteomes" id="UP000177583">
    <property type="component" value="Unassembled WGS sequence"/>
</dbReference>
<evidence type="ECO:0000256" key="1">
    <source>
        <dbReference type="SAM" id="Phobius"/>
    </source>
</evidence>
<evidence type="ECO:0008006" key="4">
    <source>
        <dbReference type="Google" id="ProtNLM"/>
    </source>
</evidence>
<comment type="caution">
    <text evidence="2">The sequence shown here is derived from an EMBL/GenBank/DDBJ whole genome shotgun (WGS) entry which is preliminary data.</text>
</comment>
<gene>
    <name evidence="2" type="ORF">A2557_05900</name>
</gene>
<dbReference type="AlphaFoldDB" id="A0A1F6GQ80"/>
<keyword evidence="1" id="KW-0472">Membrane</keyword>